<comment type="caution">
    <text evidence="1">The sequence shown here is derived from an EMBL/GenBank/DDBJ whole genome shotgun (WGS) entry which is preliminary data.</text>
</comment>
<dbReference type="AlphaFoldDB" id="A0A2S4RTL0"/>
<reference evidence="1 2" key="1">
    <citation type="submission" date="2018-01" db="EMBL/GenBank/DDBJ databases">
        <title>Complete genome sequences of 14 Citrobacter spp. isolated from plant in Canada.</title>
        <authorList>
            <person name="Bhandare S.G."/>
            <person name="Colavecchio A."/>
            <person name="Jeukens J."/>
            <person name="Emond-Rheault J.-G."/>
            <person name="Freschi L."/>
            <person name="Hamel J."/>
            <person name="Kukavica-Ibrulj I."/>
            <person name="Levesque R."/>
            <person name="Goodridge L."/>
        </authorList>
    </citation>
    <scope>NUCLEOTIDE SEQUENCE [LARGE SCALE GENOMIC DNA]</scope>
    <source>
        <strain evidence="1 2">S1285</strain>
    </source>
</reference>
<name>A0A2S4RTL0_CITAM</name>
<accession>A0A2S4RTL0</accession>
<dbReference type="RefSeq" id="WP_103777425.1">
    <property type="nucleotide sequence ID" value="NZ_PQLX01000008.1"/>
</dbReference>
<evidence type="ECO:0000313" key="1">
    <source>
        <dbReference type="EMBL" id="POU63148.1"/>
    </source>
</evidence>
<dbReference type="Proteomes" id="UP000237003">
    <property type="component" value="Unassembled WGS sequence"/>
</dbReference>
<dbReference type="EMBL" id="PQLX01000008">
    <property type="protein sequence ID" value="POU63148.1"/>
    <property type="molecule type" value="Genomic_DNA"/>
</dbReference>
<protein>
    <submittedName>
        <fullName evidence="1">Uncharacterized protein</fullName>
    </submittedName>
</protein>
<sequence length="91" mass="10174">MLIIDNNKYPQEFIFSILSSFAPDHFLDISYINILINDAENRTKPLELAAGRVLFSGVSLDNNYTPCVTLMSLRTYLKGIVPKESAILHGA</sequence>
<proteinExistence type="predicted"/>
<organism evidence="1 2">
    <name type="scientific">Citrobacter amalonaticus</name>
    <dbReference type="NCBI Taxonomy" id="35703"/>
    <lineage>
        <taxon>Bacteria</taxon>
        <taxon>Pseudomonadati</taxon>
        <taxon>Pseudomonadota</taxon>
        <taxon>Gammaproteobacteria</taxon>
        <taxon>Enterobacterales</taxon>
        <taxon>Enterobacteriaceae</taxon>
        <taxon>Citrobacter</taxon>
    </lineage>
</organism>
<evidence type="ECO:0000313" key="2">
    <source>
        <dbReference type="Proteomes" id="UP000237003"/>
    </source>
</evidence>
<gene>
    <name evidence="1" type="ORF">C3430_20865</name>
</gene>